<proteinExistence type="predicted"/>
<name>A0A3D9R1P3_9BACL</name>
<reference evidence="1 2" key="1">
    <citation type="submission" date="2018-08" db="EMBL/GenBank/DDBJ databases">
        <title>Genomic Encyclopedia of Type Strains, Phase III (KMG-III): the genomes of soil and plant-associated and newly described type strains.</title>
        <authorList>
            <person name="Whitman W."/>
        </authorList>
    </citation>
    <scope>NUCLEOTIDE SEQUENCE [LARGE SCALE GENOMIC DNA]</scope>
    <source>
        <strain evidence="1 2">CGMCC 1.10966</strain>
    </source>
</reference>
<sequence length="183" mass="20011">MAAFRSKRLKTSVLLAAVVILVGYYVFGLSGYSLSKEGALHHAFPQAGAPVYKKTFGSETVLIAGADSQLMAYLIHKKWGFLYRIDGGSGFTPRKDNEPVVITWSASSVNQDEYEVLLAAKVEDPSIHKVIIGHSDNRQAEDIEIEVENGFAVTYVLLPSARAGMFVFRGVNDDGQVLAQWEG</sequence>
<evidence type="ECO:0000313" key="2">
    <source>
        <dbReference type="Proteomes" id="UP000256304"/>
    </source>
</evidence>
<organism evidence="1 2">
    <name type="scientific">Paenibacillus taihuensis</name>
    <dbReference type="NCBI Taxonomy" id="1156355"/>
    <lineage>
        <taxon>Bacteria</taxon>
        <taxon>Bacillati</taxon>
        <taxon>Bacillota</taxon>
        <taxon>Bacilli</taxon>
        <taxon>Bacillales</taxon>
        <taxon>Paenibacillaceae</taxon>
        <taxon>Paenibacillus</taxon>
    </lineage>
</organism>
<evidence type="ECO:0000313" key="1">
    <source>
        <dbReference type="EMBL" id="REE68673.1"/>
    </source>
</evidence>
<accession>A0A3D9R1P3</accession>
<dbReference type="RefSeq" id="WP_116191572.1">
    <property type="nucleotide sequence ID" value="NZ_QTTN01000037.1"/>
</dbReference>
<gene>
    <name evidence="1" type="ORF">A8990_1377</name>
</gene>
<dbReference type="Proteomes" id="UP000256304">
    <property type="component" value="Unassembled WGS sequence"/>
</dbReference>
<protein>
    <submittedName>
        <fullName evidence="1">Uncharacterized protein</fullName>
    </submittedName>
</protein>
<comment type="caution">
    <text evidence="1">The sequence shown here is derived from an EMBL/GenBank/DDBJ whole genome shotgun (WGS) entry which is preliminary data.</text>
</comment>
<dbReference type="AlphaFoldDB" id="A0A3D9R1P3"/>
<dbReference type="EMBL" id="QTTN01000037">
    <property type="protein sequence ID" value="REE68673.1"/>
    <property type="molecule type" value="Genomic_DNA"/>
</dbReference>
<keyword evidence="2" id="KW-1185">Reference proteome</keyword>
<dbReference type="OrthoDB" id="2592364at2"/>